<evidence type="ECO:0000313" key="1">
    <source>
        <dbReference type="EMBL" id="GBM13729.1"/>
    </source>
</evidence>
<dbReference type="Proteomes" id="UP000499080">
    <property type="component" value="Unassembled WGS sequence"/>
</dbReference>
<organism evidence="1 2">
    <name type="scientific">Araneus ventricosus</name>
    <name type="common">Orbweaver spider</name>
    <name type="synonym">Epeira ventricosa</name>
    <dbReference type="NCBI Taxonomy" id="182803"/>
    <lineage>
        <taxon>Eukaryota</taxon>
        <taxon>Metazoa</taxon>
        <taxon>Ecdysozoa</taxon>
        <taxon>Arthropoda</taxon>
        <taxon>Chelicerata</taxon>
        <taxon>Arachnida</taxon>
        <taxon>Araneae</taxon>
        <taxon>Araneomorphae</taxon>
        <taxon>Entelegynae</taxon>
        <taxon>Araneoidea</taxon>
        <taxon>Araneidae</taxon>
        <taxon>Araneus</taxon>
    </lineage>
</organism>
<comment type="caution">
    <text evidence="1">The sequence shown here is derived from an EMBL/GenBank/DDBJ whole genome shotgun (WGS) entry which is preliminary data.</text>
</comment>
<reference evidence="1 2" key="1">
    <citation type="journal article" date="2019" name="Sci. Rep.">
        <title>Orb-weaving spider Araneus ventricosus genome elucidates the spidroin gene catalogue.</title>
        <authorList>
            <person name="Kono N."/>
            <person name="Nakamura H."/>
            <person name="Ohtoshi R."/>
            <person name="Moran D.A.P."/>
            <person name="Shinohara A."/>
            <person name="Yoshida Y."/>
            <person name="Fujiwara M."/>
            <person name="Mori M."/>
            <person name="Tomita M."/>
            <person name="Arakawa K."/>
        </authorList>
    </citation>
    <scope>NUCLEOTIDE SEQUENCE [LARGE SCALE GENOMIC DNA]</scope>
</reference>
<keyword evidence="2" id="KW-1185">Reference proteome</keyword>
<proteinExistence type="predicted"/>
<dbReference type="EMBL" id="BGPR01000333">
    <property type="protein sequence ID" value="GBM13729.1"/>
    <property type="molecule type" value="Genomic_DNA"/>
</dbReference>
<protein>
    <submittedName>
        <fullName evidence="1">Uncharacterized protein</fullName>
    </submittedName>
</protein>
<accession>A0A4Y2DBV4</accession>
<gene>
    <name evidence="1" type="ORF">AVEN_89996_1</name>
</gene>
<name>A0A4Y2DBV4_ARAVE</name>
<dbReference type="AlphaFoldDB" id="A0A4Y2DBV4"/>
<sequence length="131" mass="14527">MGMWMRRCLISMRGLTYPGGILKAGTCSLLVIVTASYGRGPALGGDVHEDSGLSTRAIAVAVTQKHRKVAVISFEFVHSYPIAFHTSLPVLGLRLFIDNFDIPMLQFLHDASRDLVEMRIELFAFSWIITS</sequence>
<evidence type="ECO:0000313" key="2">
    <source>
        <dbReference type="Proteomes" id="UP000499080"/>
    </source>
</evidence>